<dbReference type="InterPro" id="IPR032387">
    <property type="entry name" value="ACAS_N"/>
</dbReference>
<dbReference type="PROSITE" id="PS00455">
    <property type="entry name" value="AMP_BINDING"/>
    <property type="match status" value="1"/>
</dbReference>
<protein>
    <submittedName>
        <fullName evidence="5">Propionyl-CoA synthetase</fullName>
    </submittedName>
</protein>
<dbReference type="Pfam" id="PF00501">
    <property type="entry name" value="AMP-binding"/>
    <property type="match status" value="1"/>
</dbReference>
<comment type="caution">
    <text evidence="5">The sequence shown here is derived from an EMBL/GenBank/DDBJ whole genome shotgun (WGS) entry which is preliminary data.</text>
</comment>
<dbReference type="Pfam" id="PF16177">
    <property type="entry name" value="ACAS_N"/>
    <property type="match status" value="1"/>
</dbReference>
<evidence type="ECO:0000259" key="3">
    <source>
        <dbReference type="Pfam" id="PF13193"/>
    </source>
</evidence>
<proteinExistence type="inferred from homology"/>
<dbReference type="Gene3D" id="3.40.50.12780">
    <property type="entry name" value="N-terminal domain of ligase-like"/>
    <property type="match status" value="1"/>
</dbReference>
<reference evidence="6" key="1">
    <citation type="journal article" date="2019" name="Int. J. Syst. Evol. Microbiol.">
        <title>The Global Catalogue of Microorganisms (GCM) 10K type strain sequencing project: providing services to taxonomists for standard genome sequencing and annotation.</title>
        <authorList>
            <consortium name="The Broad Institute Genomics Platform"/>
            <consortium name="The Broad Institute Genome Sequencing Center for Infectious Disease"/>
            <person name="Wu L."/>
            <person name="Ma J."/>
        </authorList>
    </citation>
    <scope>NUCLEOTIDE SEQUENCE [LARGE SCALE GENOMIC DNA]</scope>
    <source>
        <strain evidence="6">JCM 17924</strain>
    </source>
</reference>
<dbReference type="Proteomes" id="UP001500454">
    <property type="component" value="Unassembled WGS sequence"/>
</dbReference>
<dbReference type="InterPro" id="IPR045851">
    <property type="entry name" value="AMP-bd_C_sf"/>
</dbReference>
<dbReference type="NCBIfam" id="NF001208">
    <property type="entry name" value="PRK00174.1"/>
    <property type="match status" value="1"/>
</dbReference>
<dbReference type="InterPro" id="IPR042099">
    <property type="entry name" value="ANL_N_sf"/>
</dbReference>
<evidence type="ECO:0000313" key="5">
    <source>
        <dbReference type="EMBL" id="GAA4387205.1"/>
    </source>
</evidence>
<evidence type="ECO:0000259" key="2">
    <source>
        <dbReference type="Pfam" id="PF00501"/>
    </source>
</evidence>
<dbReference type="PANTHER" id="PTHR43347:SF3">
    <property type="entry name" value="ACYL-COA SYNTHETASE SHORT-CHAIN FAMILY MEMBER 3, MITOCHONDRIAL"/>
    <property type="match status" value="1"/>
</dbReference>
<dbReference type="Pfam" id="PF13193">
    <property type="entry name" value="AMP-binding_C"/>
    <property type="match status" value="1"/>
</dbReference>
<feature type="domain" description="AMP-dependent synthetase/ligase" evidence="2">
    <location>
        <begin position="73"/>
        <end position="458"/>
    </location>
</feature>
<feature type="domain" description="AMP-binding enzyme C-terminal" evidence="3">
    <location>
        <begin position="523"/>
        <end position="602"/>
    </location>
</feature>
<dbReference type="RefSeq" id="WP_345226018.1">
    <property type="nucleotide sequence ID" value="NZ_BAABHA010000010.1"/>
</dbReference>
<dbReference type="PANTHER" id="PTHR43347">
    <property type="entry name" value="ACYL-COA SYNTHETASE"/>
    <property type="match status" value="1"/>
</dbReference>
<feature type="domain" description="Acetyl-coenzyme A synthetase N-terminal" evidence="4">
    <location>
        <begin position="13"/>
        <end position="67"/>
    </location>
</feature>
<dbReference type="Gene3D" id="3.30.300.30">
    <property type="match status" value="1"/>
</dbReference>
<evidence type="ECO:0000259" key="4">
    <source>
        <dbReference type="Pfam" id="PF16177"/>
    </source>
</evidence>
<evidence type="ECO:0000313" key="6">
    <source>
        <dbReference type="Proteomes" id="UP001500454"/>
    </source>
</evidence>
<gene>
    <name evidence="5" type="ORF">GCM10023186_32630</name>
</gene>
<comment type="similarity">
    <text evidence="1">Belongs to the ATP-dependent AMP-binding enzyme family.</text>
</comment>
<dbReference type="SUPFAM" id="SSF56801">
    <property type="entry name" value="Acetyl-CoA synthetase-like"/>
    <property type="match status" value="1"/>
</dbReference>
<sequence>MKTADSLPQPAAYAAAHAESLADPAAFWAAQARALHWFTEPTQVLSTDENGFYRWFRGGQLNTCYLCLDYHVAHGRAGQVALIQDSPVTHTVRRFTYGELLELTARFAGGLRELGVEKGDRVLIYMPNLPEAVVAMLACARLGAVHSVVFGGFAPHELAVRIDDAQPKVIICASGGIEIDRIIPYKPLVDAAMEQAAFKPAHVVVLQREAIAHAVHARMQPGRDVDYQRLLEAAPVACVPVDATDPLYILYTSGTTGKPKGVVRDHGGHAVALKYSMSAVYGVQPGETFWAASDIGWAVGHSYIVYGPLLHGCTSVLYEGKPVRTPDAGAFWRVIQEHEVRVLFTAPTAIRAIKKEDPEAHLLRNYTLSSLRHLFLAGERCDPATLDWARQHLGVPVVDHWWQTESGWPMLATLVGLADMPAPRAGSAGHPVPGYDVQILDEAGLPVLVGTTGLVAVRLPLPPGCLPTLWHDDERFRQSYLSTFPGYYLSGDGGYCDADGYVYIMGRVDDVINVAGHRLSTGEMEELLAAHPAVAECAVLGIADELRGQRPIGLVVLKDGQTIGEAQLETELVQCIREQIGAVAYFRQALVVKRLPKTRSGKILRKTLRQLADGEDFVVPSTIDDPLILDEIRARLRSRGIGLAFERQAGLLPTNTA</sequence>
<dbReference type="InterPro" id="IPR025110">
    <property type="entry name" value="AMP-bd_C"/>
</dbReference>
<accession>A0ABP8J982</accession>
<dbReference type="InterPro" id="IPR020845">
    <property type="entry name" value="AMP-binding_CS"/>
</dbReference>
<dbReference type="InterPro" id="IPR000873">
    <property type="entry name" value="AMP-dep_synth/lig_dom"/>
</dbReference>
<name>A0ABP8J982_9BACT</name>
<evidence type="ECO:0000256" key="1">
    <source>
        <dbReference type="ARBA" id="ARBA00006432"/>
    </source>
</evidence>
<keyword evidence="6" id="KW-1185">Reference proteome</keyword>
<organism evidence="5 6">
    <name type="scientific">Hymenobacter koreensis</name>
    <dbReference type="NCBI Taxonomy" id="1084523"/>
    <lineage>
        <taxon>Bacteria</taxon>
        <taxon>Pseudomonadati</taxon>
        <taxon>Bacteroidota</taxon>
        <taxon>Cytophagia</taxon>
        <taxon>Cytophagales</taxon>
        <taxon>Hymenobacteraceae</taxon>
        <taxon>Hymenobacter</taxon>
    </lineage>
</organism>
<dbReference type="EMBL" id="BAABHA010000010">
    <property type="protein sequence ID" value="GAA4387205.1"/>
    <property type="molecule type" value="Genomic_DNA"/>
</dbReference>